<feature type="transmembrane region" description="Helical" evidence="2">
    <location>
        <begin position="20"/>
        <end position="37"/>
    </location>
</feature>
<evidence type="ECO:0000256" key="1">
    <source>
        <dbReference type="SAM" id="MobiDB-lite"/>
    </source>
</evidence>
<comment type="caution">
    <text evidence="3">The sequence shown here is derived from an EMBL/GenBank/DDBJ whole genome shotgun (WGS) entry which is preliminary data.</text>
</comment>
<reference evidence="3" key="1">
    <citation type="submission" date="2019-12" db="EMBL/GenBank/DDBJ databases">
        <authorList>
            <person name="Scholes J."/>
        </authorList>
    </citation>
    <scope>NUCLEOTIDE SEQUENCE</scope>
</reference>
<feature type="region of interest" description="Disordered" evidence="1">
    <location>
        <begin position="58"/>
        <end position="93"/>
    </location>
</feature>
<evidence type="ECO:0000256" key="2">
    <source>
        <dbReference type="SAM" id="Phobius"/>
    </source>
</evidence>
<dbReference type="Proteomes" id="UP001153555">
    <property type="component" value="Unassembled WGS sequence"/>
</dbReference>
<keyword evidence="4" id="KW-1185">Reference proteome</keyword>
<keyword evidence="2" id="KW-0472">Membrane</keyword>
<gene>
    <name evidence="3" type="ORF">SHERM_09262</name>
</gene>
<evidence type="ECO:0000313" key="3">
    <source>
        <dbReference type="EMBL" id="CAA0806355.1"/>
    </source>
</evidence>
<feature type="non-terminal residue" evidence="3">
    <location>
        <position position="1"/>
    </location>
</feature>
<proteinExistence type="predicted"/>
<evidence type="ECO:0000313" key="4">
    <source>
        <dbReference type="Proteomes" id="UP001153555"/>
    </source>
</evidence>
<feature type="non-terminal residue" evidence="3">
    <location>
        <position position="93"/>
    </location>
</feature>
<keyword evidence="2" id="KW-0812">Transmembrane</keyword>
<protein>
    <submittedName>
        <fullName evidence="3">Uncharacterized protein</fullName>
    </submittedName>
</protein>
<name>A0A9N7QYV0_STRHE</name>
<feature type="compositionally biased region" description="Polar residues" evidence="1">
    <location>
        <begin position="61"/>
        <end position="77"/>
    </location>
</feature>
<keyword evidence="2" id="KW-1133">Transmembrane helix</keyword>
<accession>A0A9N7QYV0</accession>
<sequence length="93" mass="10223">DLHLFNSEINFSTSRIKNPSAIVQLAQTLILLFLVLFPSSSIFSLKPSSIIIIIDPHRSSQRPQSHLPSTFSSSIRDPSSPVGVPNVAVEARR</sequence>
<dbReference type="EMBL" id="CACSLK010000981">
    <property type="protein sequence ID" value="CAA0806355.1"/>
    <property type="molecule type" value="Genomic_DNA"/>
</dbReference>
<dbReference type="AlphaFoldDB" id="A0A9N7QYV0"/>
<organism evidence="3 4">
    <name type="scientific">Striga hermonthica</name>
    <name type="common">Purple witchweed</name>
    <name type="synonym">Buchnera hermonthica</name>
    <dbReference type="NCBI Taxonomy" id="68872"/>
    <lineage>
        <taxon>Eukaryota</taxon>
        <taxon>Viridiplantae</taxon>
        <taxon>Streptophyta</taxon>
        <taxon>Embryophyta</taxon>
        <taxon>Tracheophyta</taxon>
        <taxon>Spermatophyta</taxon>
        <taxon>Magnoliopsida</taxon>
        <taxon>eudicotyledons</taxon>
        <taxon>Gunneridae</taxon>
        <taxon>Pentapetalae</taxon>
        <taxon>asterids</taxon>
        <taxon>lamiids</taxon>
        <taxon>Lamiales</taxon>
        <taxon>Orobanchaceae</taxon>
        <taxon>Buchnereae</taxon>
        <taxon>Striga</taxon>
    </lineage>
</organism>